<reference evidence="2" key="1">
    <citation type="submission" date="2020-08" db="EMBL/GenBank/DDBJ databases">
        <title>Genome public.</title>
        <authorList>
            <person name="Liu C."/>
            <person name="Sun Q."/>
        </authorList>
    </citation>
    <scope>NUCLEOTIDE SEQUENCE</scope>
    <source>
        <strain evidence="2">NSJ-32</strain>
    </source>
</reference>
<keyword evidence="3" id="KW-1185">Reference proteome</keyword>
<feature type="transmembrane region" description="Helical" evidence="1">
    <location>
        <begin position="62"/>
        <end position="86"/>
    </location>
</feature>
<dbReference type="EMBL" id="JACRSQ010000005">
    <property type="protein sequence ID" value="MBC8542892.1"/>
    <property type="molecule type" value="Genomic_DNA"/>
</dbReference>
<feature type="transmembrane region" description="Helical" evidence="1">
    <location>
        <begin position="173"/>
        <end position="196"/>
    </location>
</feature>
<evidence type="ECO:0000256" key="1">
    <source>
        <dbReference type="SAM" id="Phobius"/>
    </source>
</evidence>
<keyword evidence="1" id="KW-1133">Transmembrane helix</keyword>
<dbReference type="PANTHER" id="PTHR35804:SF1">
    <property type="entry name" value="LYSINE EXPORTER LYSO"/>
    <property type="match status" value="1"/>
</dbReference>
<evidence type="ECO:0000313" key="3">
    <source>
        <dbReference type="Proteomes" id="UP000657006"/>
    </source>
</evidence>
<comment type="caution">
    <text evidence="2">The sequence shown here is derived from an EMBL/GenBank/DDBJ whole genome shotgun (WGS) entry which is preliminary data.</text>
</comment>
<keyword evidence="1" id="KW-0812">Transmembrane</keyword>
<organism evidence="2 3">
    <name type="scientific">Bianquea renquensis</name>
    <dbReference type="NCBI Taxonomy" id="2763661"/>
    <lineage>
        <taxon>Bacteria</taxon>
        <taxon>Bacillati</taxon>
        <taxon>Bacillota</taxon>
        <taxon>Clostridia</taxon>
        <taxon>Eubacteriales</taxon>
        <taxon>Bianqueaceae</taxon>
        <taxon>Bianquea</taxon>
    </lineage>
</organism>
<proteinExistence type="predicted"/>
<evidence type="ECO:0000313" key="2">
    <source>
        <dbReference type="EMBL" id="MBC8542892.1"/>
    </source>
</evidence>
<dbReference type="RefSeq" id="WP_177718220.1">
    <property type="nucleotide sequence ID" value="NZ_JACRSQ010000005.1"/>
</dbReference>
<protein>
    <submittedName>
        <fullName evidence="2">Lysine exporter LysO family protein</fullName>
    </submittedName>
</protein>
<sequence>MVIAAIVSLILGVVCGQWLFSPDLVSLFGPISEYTLYILMFAVGISVGANKQVFRRLRQYHVKILIIPAGIVVGTVLAGFLCYLIVDMPLRDCLAVVCGLGWYSLSGVLLTNLAGATLGTMAFFSNLLREILSFLTIPFIAKHLNHYTAIAPAAATSEDTTLPLLMRCTSEDVAVMAVVNGVVCSALVPVILNLLYRV</sequence>
<name>A0A926DSA6_9FIRM</name>
<gene>
    <name evidence="2" type="ORF">H8730_04970</name>
</gene>
<feature type="transmembrane region" description="Helical" evidence="1">
    <location>
        <begin position="32"/>
        <end position="50"/>
    </location>
</feature>
<dbReference type="PANTHER" id="PTHR35804">
    <property type="entry name" value="LYSINE EXPORTER LYSO"/>
    <property type="match status" value="1"/>
</dbReference>
<feature type="transmembrane region" description="Helical" evidence="1">
    <location>
        <begin position="101"/>
        <end position="124"/>
    </location>
</feature>
<dbReference type="InterPro" id="IPR005642">
    <property type="entry name" value="LysO"/>
</dbReference>
<dbReference type="Pfam" id="PF03956">
    <property type="entry name" value="Lys_export"/>
    <property type="match status" value="1"/>
</dbReference>
<dbReference type="GO" id="GO:0005886">
    <property type="term" value="C:plasma membrane"/>
    <property type="evidence" value="ECO:0007669"/>
    <property type="project" value="TreeGrafter"/>
</dbReference>
<dbReference type="GO" id="GO:0015661">
    <property type="term" value="F:L-lysine efflux transmembrane transporter activity"/>
    <property type="evidence" value="ECO:0007669"/>
    <property type="project" value="InterPro"/>
</dbReference>
<keyword evidence="1" id="KW-0472">Membrane</keyword>
<dbReference type="Proteomes" id="UP000657006">
    <property type="component" value="Unassembled WGS sequence"/>
</dbReference>
<dbReference type="AlphaFoldDB" id="A0A926DSA6"/>
<accession>A0A926DSA6</accession>